<dbReference type="Proteomes" id="UP001626550">
    <property type="component" value="Unassembled WGS sequence"/>
</dbReference>
<organism evidence="1 2">
    <name type="scientific">Cichlidogyrus casuarinus</name>
    <dbReference type="NCBI Taxonomy" id="1844966"/>
    <lineage>
        <taxon>Eukaryota</taxon>
        <taxon>Metazoa</taxon>
        <taxon>Spiralia</taxon>
        <taxon>Lophotrochozoa</taxon>
        <taxon>Platyhelminthes</taxon>
        <taxon>Monogenea</taxon>
        <taxon>Monopisthocotylea</taxon>
        <taxon>Dactylogyridea</taxon>
        <taxon>Ancyrocephalidae</taxon>
        <taxon>Cichlidogyrus</taxon>
    </lineage>
</organism>
<dbReference type="AlphaFoldDB" id="A0ABD2QJN6"/>
<sequence length="82" mass="9593">MDECWLSGEAEKASILLRVLNELLAYQSANIPIIWDAFITQNKEANLESKEFFGRKSYEFNEIFLRYAPRMSVTSLKKSLWV</sequence>
<name>A0ABD2QJN6_9PLAT</name>
<accession>A0ABD2QJN6</accession>
<comment type="caution">
    <text evidence="1">The sequence shown here is derived from an EMBL/GenBank/DDBJ whole genome shotgun (WGS) entry which is preliminary data.</text>
</comment>
<evidence type="ECO:0000313" key="2">
    <source>
        <dbReference type="Proteomes" id="UP001626550"/>
    </source>
</evidence>
<proteinExistence type="predicted"/>
<dbReference type="EMBL" id="JBJKFK010000107">
    <property type="protein sequence ID" value="KAL3319719.1"/>
    <property type="molecule type" value="Genomic_DNA"/>
</dbReference>
<evidence type="ECO:0000313" key="1">
    <source>
        <dbReference type="EMBL" id="KAL3319719.1"/>
    </source>
</evidence>
<gene>
    <name evidence="1" type="ORF">Ciccas_001589</name>
</gene>
<protein>
    <submittedName>
        <fullName evidence="1">Uncharacterized protein</fullName>
    </submittedName>
</protein>
<keyword evidence="2" id="KW-1185">Reference proteome</keyword>
<reference evidence="1 2" key="1">
    <citation type="submission" date="2024-11" db="EMBL/GenBank/DDBJ databases">
        <title>Adaptive evolution of stress response genes in parasites aligns with host niche diversity.</title>
        <authorList>
            <person name="Hahn C."/>
            <person name="Resl P."/>
        </authorList>
    </citation>
    <scope>NUCLEOTIDE SEQUENCE [LARGE SCALE GENOMIC DNA]</scope>
    <source>
        <strain evidence="1">EGGRZ-B1_66</strain>
        <tissue evidence="1">Body</tissue>
    </source>
</reference>